<dbReference type="RefSeq" id="XP_007412420.1">
    <property type="nucleotide sequence ID" value="XM_007412358.1"/>
</dbReference>
<feature type="compositionally biased region" description="Polar residues" evidence="1">
    <location>
        <begin position="130"/>
        <end position="143"/>
    </location>
</feature>
<feature type="compositionally biased region" description="Polar residues" evidence="1">
    <location>
        <begin position="65"/>
        <end position="87"/>
    </location>
</feature>
<dbReference type="OrthoDB" id="2506975at2759"/>
<dbReference type="GeneID" id="18923517"/>
<name>F4RTN8_MELLP</name>
<feature type="region of interest" description="Disordered" evidence="1">
    <location>
        <begin position="120"/>
        <end position="143"/>
    </location>
</feature>
<evidence type="ECO:0000313" key="2">
    <source>
        <dbReference type="EMBL" id="EGG04291.1"/>
    </source>
</evidence>
<reference evidence="3" key="1">
    <citation type="journal article" date="2011" name="Proc. Natl. Acad. Sci. U.S.A.">
        <title>Obligate biotrophy features unraveled by the genomic analysis of rust fungi.</title>
        <authorList>
            <person name="Duplessis S."/>
            <person name="Cuomo C.A."/>
            <person name="Lin Y.-C."/>
            <person name="Aerts A."/>
            <person name="Tisserant E."/>
            <person name="Veneault-Fourrey C."/>
            <person name="Joly D.L."/>
            <person name="Hacquard S."/>
            <person name="Amselem J."/>
            <person name="Cantarel B.L."/>
            <person name="Chiu R."/>
            <person name="Coutinho P.M."/>
            <person name="Feau N."/>
            <person name="Field M."/>
            <person name="Frey P."/>
            <person name="Gelhaye E."/>
            <person name="Goldberg J."/>
            <person name="Grabherr M.G."/>
            <person name="Kodira C.D."/>
            <person name="Kohler A."/>
            <person name="Kuees U."/>
            <person name="Lindquist E.A."/>
            <person name="Lucas S.M."/>
            <person name="Mago R."/>
            <person name="Mauceli E."/>
            <person name="Morin E."/>
            <person name="Murat C."/>
            <person name="Pangilinan J.L."/>
            <person name="Park R."/>
            <person name="Pearson M."/>
            <person name="Quesneville H."/>
            <person name="Rouhier N."/>
            <person name="Sakthikumar S."/>
            <person name="Salamov A.A."/>
            <person name="Schmutz J."/>
            <person name="Selles B."/>
            <person name="Shapiro H."/>
            <person name="Tanguay P."/>
            <person name="Tuskan G.A."/>
            <person name="Henrissat B."/>
            <person name="Van de Peer Y."/>
            <person name="Rouze P."/>
            <person name="Ellis J.G."/>
            <person name="Dodds P.N."/>
            <person name="Schein J.E."/>
            <person name="Zhong S."/>
            <person name="Hamelin R.C."/>
            <person name="Grigoriev I.V."/>
            <person name="Szabo L.J."/>
            <person name="Martin F."/>
        </authorList>
    </citation>
    <scope>NUCLEOTIDE SEQUENCE [LARGE SCALE GENOMIC DNA]</scope>
    <source>
        <strain evidence="3">98AG31 / pathotype 3-4-7</strain>
    </source>
</reference>
<dbReference type="AlphaFoldDB" id="F4RTN8"/>
<keyword evidence="3" id="KW-1185">Reference proteome</keyword>
<evidence type="ECO:0000256" key="1">
    <source>
        <dbReference type="SAM" id="MobiDB-lite"/>
    </source>
</evidence>
<gene>
    <name evidence="2" type="ORF">MELLADRAFT_108610</name>
</gene>
<feature type="region of interest" description="Disordered" evidence="1">
    <location>
        <begin position="43"/>
        <end position="87"/>
    </location>
</feature>
<sequence>MADFPPLPLPDFVSPRFRATNYLFINTFAELIEAQDGDFTPYDGRSLDGLSDSSDQSDTHLLPDTSFSSQPAPGLSPTTSTNRSRATSDALERILAAQAQQLSAIGQEWHAKFSINPITSSSERSKEQVNNEPQLDPASTSLSTRVLPISGISTSASNHSKQEREKSWMDDTGCSVASLASHSLSFEDIVEVNDFKLKGKFGESTGDLKGTTPITQVALEKWAQLQELDHPVFGDKSIVSDWLKNLDSSQI</sequence>
<organism evidence="3">
    <name type="scientific">Melampsora larici-populina (strain 98AG31 / pathotype 3-4-7)</name>
    <name type="common">Poplar leaf rust fungus</name>
    <dbReference type="NCBI Taxonomy" id="747676"/>
    <lineage>
        <taxon>Eukaryota</taxon>
        <taxon>Fungi</taxon>
        <taxon>Dikarya</taxon>
        <taxon>Basidiomycota</taxon>
        <taxon>Pucciniomycotina</taxon>
        <taxon>Pucciniomycetes</taxon>
        <taxon>Pucciniales</taxon>
        <taxon>Melampsoraceae</taxon>
        <taxon>Melampsora</taxon>
    </lineage>
</organism>
<protein>
    <submittedName>
        <fullName evidence="2">Uncharacterized protein</fullName>
    </submittedName>
</protein>
<dbReference type="InParanoid" id="F4RTN8"/>
<proteinExistence type="predicted"/>
<dbReference type="Proteomes" id="UP000001072">
    <property type="component" value="Unassembled WGS sequence"/>
</dbReference>
<evidence type="ECO:0000313" key="3">
    <source>
        <dbReference type="Proteomes" id="UP000001072"/>
    </source>
</evidence>
<dbReference type="EMBL" id="GL883119">
    <property type="protein sequence ID" value="EGG04291.1"/>
    <property type="molecule type" value="Genomic_DNA"/>
</dbReference>
<feature type="compositionally biased region" description="Low complexity" evidence="1">
    <location>
        <begin position="43"/>
        <end position="56"/>
    </location>
</feature>
<accession>F4RTN8</accession>
<dbReference type="KEGG" id="mlr:MELLADRAFT_108610"/>
<dbReference type="VEuPathDB" id="FungiDB:MELLADRAFT_108610"/>
<dbReference type="HOGENOM" id="CLU_106376_0_0_1"/>